<proteinExistence type="predicted"/>
<protein>
    <submittedName>
        <fullName evidence="1">Uncharacterized protein</fullName>
    </submittedName>
</protein>
<reference evidence="1" key="1">
    <citation type="journal article" date="2021" name="Proc. Natl. Acad. Sci. U.S.A.">
        <title>A Catalog of Tens of Thousands of Viruses from Human Metagenomes Reveals Hidden Associations with Chronic Diseases.</title>
        <authorList>
            <person name="Tisza M.J."/>
            <person name="Buck C.B."/>
        </authorList>
    </citation>
    <scope>NUCLEOTIDE SEQUENCE</scope>
    <source>
        <strain evidence="1">Ctuy39</strain>
    </source>
</reference>
<name>A0A8S5VEE8_9CAUD</name>
<organism evidence="1">
    <name type="scientific">Siphoviridae sp. ctuy39</name>
    <dbReference type="NCBI Taxonomy" id="2825719"/>
    <lineage>
        <taxon>Viruses</taxon>
        <taxon>Duplodnaviria</taxon>
        <taxon>Heunggongvirae</taxon>
        <taxon>Uroviricota</taxon>
        <taxon>Caudoviricetes</taxon>
    </lineage>
</organism>
<evidence type="ECO:0000313" key="1">
    <source>
        <dbReference type="EMBL" id="DAG05056.1"/>
    </source>
</evidence>
<sequence length="57" mass="6563">MLAPKWLAVRIDYKTIKFLYVVHDGAEILKGVKINDQTARIGDTICFDGKRLSVERR</sequence>
<dbReference type="EMBL" id="BK016249">
    <property type="protein sequence ID" value="DAG05056.1"/>
    <property type="molecule type" value="Genomic_DNA"/>
</dbReference>
<accession>A0A8S5VEE8</accession>